<dbReference type="SUPFAM" id="SSF46785">
    <property type="entry name" value="Winged helix' DNA-binding domain"/>
    <property type="match status" value="1"/>
</dbReference>
<evidence type="ECO:0000256" key="3">
    <source>
        <dbReference type="ARBA" id="ARBA00023015"/>
    </source>
</evidence>
<organism evidence="7 8">
    <name type="scientific">Vibrio aquaticus</name>
    <dbReference type="NCBI Taxonomy" id="2496559"/>
    <lineage>
        <taxon>Bacteria</taxon>
        <taxon>Pseudomonadati</taxon>
        <taxon>Pseudomonadota</taxon>
        <taxon>Gammaproteobacteria</taxon>
        <taxon>Vibrionales</taxon>
        <taxon>Vibrionaceae</taxon>
        <taxon>Vibrio</taxon>
    </lineage>
</organism>
<keyword evidence="4" id="KW-0238">DNA-binding</keyword>
<dbReference type="InterPro" id="IPR015424">
    <property type="entry name" value="PyrdxlP-dep_Trfase"/>
</dbReference>
<dbReference type="GO" id="GO:0003700">
    <property type="term" value="F:DNA-binding transcription factor activity"/>
    <property type="evidence" value="ECO:0007669"/>
    <property type="project" value="InterPro"/>
</dbReference>
<evidence type="ECO:0000256" key="1">
    <source>
        <dbReference type="ARBA" id="ARBA00005384"/>
    </source>
</evidence>
<dbReference type="Gene3D" id="3.90.1150.10">
    <property type="entry name" value="Aspartate Aminotransferase, domain 1"/>
    <property type="match status" value="1"/>
</dbReference>
<dbReference type="SMART" id="SM00345">
    <property type="entry name" value="HTH_GNTR"/>
    <property type="match status" value="1"/>
</dbReference>
<dbReference type="InterPro" id="IPR051446">
    <property type="entry name" value="HTH_trans_reg/aminotransferase"/>
</dbReference>
<dbReference type="InterPro" id="IPR015421">
    <property type="entry name" value="PyrdxlP-dep_Trfase_major"/>
</dbReference>
<comment type="caution">
    <text evidence="7">The sequence shown here is derived from an EMBL/GenBank/DDBJ whole genome shotgun (WGS) entry which is preliminary data.</text>
</comment>
<keyword evidence="3" id="KW-0805">Transcription regulation</keyword>
<dbReference type="InterPro" id="IPR004839">
    <property type="entry name" value="Aminotransferase_I/II_large"/>
</dbReference>
<evidence type="ECO:0000313" key="7">
    <source>
        <dbReference type="EMBL" id="RTZ18356.1"/>
    </source>
</evidence>
<keyword evidence="7" id="KW-0032">Aminotransferase</keyword>
<dbReference type="Pfam" id="PF00392">
    <property type="entry name" value="GntR"/>
    <property type="match status" value="1"/>
</dbReference>
<dbReference type="CDD" id="cd07377">
    <property type="entry name" value="WHTH_GntR"/>
    <property type="match status" value="1"/>
</dbReference>
<dbReference type="PROSITE" id="PS50949">
    <property type="entry name" value="HTH_GNTR"/>
    <property type="match status" value="1"/>
</dbReference>
<evidence type="ECO:0000256" key="2">
    <source>
        <dbReference type="ARBA" id="ARBA00022898"/>
    </source>
</evidence>
<protein>
    <submittedName>
        <fullName evidence="7">PLP-dependent aminotransferase family protein</fullName>
    </submittedName>
</protein>
<gene>
    <name evidence="7" type="ORF">EJ063_03020</name>
</gene>
<dbReference type="GO" id="GO:0008483">
    <property type="term" value="F:transaminase activity"/>
    <property type="evidence" value="ECO:0007669"/>
    <property type="project" value="UniProtKB-KW"/>
</dbReference>
<dbReference type="PANTHER" id="PTHR46577:SF2">
    <property type="entry name" value="TRANSCRIPTIONAL REGULATORY PROTEIN"/>
    <property type="match status" value="1"/>
</dbReference>
<keyword evidence="7" id="KW-0808">Transferase</keyword>
<dbReference type="CDD" id="cd00609">
    <property type="entry name" value="AAT_like"/>
    <property type="match status" value="1"/>
</dbReference>
<evidence type="ECO:0000256" key="5">
    <source>
        <dbReference type="ARBA" id="ARBA00023163"/>
    </source>
</evidence>
<sequence length="483" mass="53996">MTRVQLSVQIQFSTKKEVQFSLMSMYRTMASQFVREIESGKLPQGSRMPSLRQLSKQQSVSMSTAVSCYQELESQGWIHARPQAGYYVSARKGQHRTPQIVQFISKVSSIDKSFAIHSEYNGPLGVSSTDIDEQALSELERSFRRASKRLGNSRLNQYPNTQGEPSLRDALSVHFAKLGLHINPAELVITSGCMPAIKSALESCTQVGDAIAISSPCFSGILDLLGQMGRKIVEIPSLEDGIDLAQLETHLKQGSVKAGIFCTSHMNPQGITMSAQQKQTLAELANQYQVPMIEDDVYLELSYAEHTPLPAKYYDQGGYILWCGSVSKSLSPSYRLGWCLPGRYIERYRQQHTASSFGVSLPTQLGIADFIESGHYAKQLKRRRNKLLNLRQAYLGFLTERLPEKVNISNPQGGMVLWLQVPDLDSEKFESLVAKNHIDIRLGRLFSTLALYNDCLRVNMGFELTDEVKVELVKLVEAIKQAS</sequence>
<keyword evidence="5" id="KW-0804">Transcription</keyword>
<name>A0A3S0QG70_9VIBR</name>
<evidence type="ECO:0000313" key="8">
    <source>
        <dbReference type="Proteomes" id="UP000268973"/>
    </source>
</evidence>
<proteinExistence type="inferred from homology"/>
<dbReference type="AlphaFoldDB" id="A0A3S0QG70"/>
<evidence type="ECO:0000259" key="6">
    <source>
        <dbReference type="PROSITE" id="PS50949"/>
    </source>
</evidence>
<dbReference type="SUPFAM" id="SSF53383">
    <property type="entry name" value="PLP-dependent transferases"/>
    <property type="match status" value="1"/>
</dbReference>
<dbReference type="Proteomes" id="UP000268973">
    <property type="component" value="Unassembled WGS sequence"/>
</dbReference>
<keyword evidence="8" id="KW-1185">Reference proteome</keyword>
<dbReference type="Gene3D" id="3.40.640.10">
    <property type="entry name" value="Type I PLP-dependent aspartate aminotransferase-like (Major domain)"/>
    <property type="match status" value="1"/>
</dbReference>
<feature type="domain" description="HTH gntR-type" evidence="6">
    <location>
        <begin position="23"/>
        <end position="91"/>
    </location>
</feature>
<evidence type="ECO:0000256" key="4">
    <source>
        <dbReference type="ARBA" id="ARBA00023125"/>
    </source>
</evidence>
<reference evidence="7 8" key="1">
    <citation type="submission" date="2018-12" db="EMBL/GenBank/DDBJ databases">
        <title>Vibrio sp. isolated from China Sea.</title>
        <authorList>
            <person name="Li Y."/>
        </authorList>
    </citation>
    <scope>NUCLEOTIDE SEQUENCE [LARGE SCALE GENOMIC DNA]</scope>
    <source>
        <strain evidence="7 8">BEI207</strain>
    </source>
</reference>
<dbReference type="InterPro" id="IPR036390">
    <property type="entry name" value="WH_DNA-bd_sf"/>
</dbReference>
<dbReference type="InterPro" id="IPR015422">
    <property type="entry name" value="PyrdxlP-dep_Trfase_small"/>
</dbReference>
<dbReference type="Gene3D" id="1.10.10.10">
    <property type="entry name" value="Winged helix-like DNA-binding domain superfamily/Winged helix DNA-binding domain"/>
    <property type="match status" value="1"/>
</dbReference>
<dbReference type="Pfam" id="PF00155">
    <property type="entry name" value="Aminotran_1_2"/>
    <property type="match status" value="1"/>
</dbReference>
<keyword evidence="2" id="KW-0663">Pyridoxal phosphate</keyword>
<dbReference type="InterPro" id="IPR036388">
    <property type="entry name" value="WH-like_DNA-bd_sf"/>
</dbReference>
<dbReference type="GO" id="GO:0030170">
    <property type="term" value="F:pyridoxal phosphate binding"/>
    <property type="evidence" value="ECO:0007669"/>
    <property type="project" value="InterPro"/>
</dbReference>
<dbReference type="PANTHER" id="PTHR46577">
    <property type="entry name" value="HTH-TYPE TRANSCRIPTIONAL REGULATORY PROTEIN GABR"/>
    <property type="match status" value="1"/>
</dbReference>
<accession>A0A3S0QG70</accession>
<dbReference type="GO" id="GO:0003677">
    <property type="term" value="F:DNA binding"/>
    <property type="evidence" value="ECO:0007669"/>
    <property type="project" value="UniProtKB-KW"/>
</dbReference>
<dbReference type="InterPro" id="IPR000524">
    <property type="entry name" value="Tscrpt_reg_HTH_GntR"/>
</dbReference>
<comment type="similarity">
    <text evidence="1">In the C-terminal section; belongs to the class-I pyridoxal-phosphate-dependent aminotransferase family.</text>
</comment>
<dbReference type="EMBL" id="RXZH01000001">
    <property type="protein sequence ID" value="RTZ18356.1"/>
    <property type="molecule type" value="Genomic_DNA"/>
</dbReference>
<dbReference type="OrthoDB" id="9804020at2"/>